<keyword evidence="7" id="KW-0030">Aminoacyl-tRNA synthetase</keyword>
<keyword evidence="4" id="KW-0547">Nucleotide-binding</keyword>
<feature type="domain" description="Aminoacyl-tRNA synthetase class Ia" evidence="8">
    <location>
        <begin position="1"/>
        <end position="39"/>
    </location>
</feature>
<dbReference type="GO" id="GO:0004823">
    <property type="term" value="F:leucine-tRNA ligase activity"/>
    <property type="evidence" value="ECO:0007669"/>
    <property type="project" value="UniProtKB-EC"/>
</dbReference>
<dbReference type="GO" id="GO:0005524">
    <property type="term" value="F:ATP binding"/>
    <property type="evidence" value="ECO:0007669"/>
    <property type="project" value="UniProtKB-KW"/>
</dbReference>
<evidence type="ECO:0000259" key="8">
    <source>
        <dbReference type="Pfam" id="PF00133"/>
    </source>
</evidence>
<evidence type="ECO:0000256" key="6">
    <source>
        <dbReference type="ARBA" id="ARBA00022917"/>
    </source>
</evidence>
<comment type="similarity">
    <text evidence="1">Belongs to the class-I aminoacyl-tRNA synthetase family.</text>
</comment>
<dbReference type="Proteomes" id="UP000887116">
    <property type="component" value="Unassembled WGS sequence"/>
</dbReference>
<evidence type="ECO:0000256" key="4">
    <source>
        <dbReference type="ARBA" id="ARBA00022741"/>
    </source>
</evidence>
<dbReference type="Pfam" id="PF00133">
    <property type="entry name" value="tRNA-synt_1"/>
    <property type="match status" value="1"/>
</dbReference>
<dbReference type="SUPFAM" id="SSF47323">
    <property type="entry name" value="Anticodon-binding domain of a subclass of class I aminoacyl-tRNA synthetases"/>
    <property type="match status" value="1"/>
</dbReference>
<dbReference type="PANTHER" id="PTHR43740">
    <property type="entry name" value="LEUCYL-TRNA SYNTHETASE"/>
    <property type="match status" value="1"/>
</dbReference>
<evidence type="ECO:0000313" key="9">
    <source>
        <dbReference type="EMBL" id="GFR09659.1"/>
    </source>
</evidence>
<evidence type="ECO:0000256" key="3">
    <source>
        <dbReference type="ARBA" id="ARBA00022598"/>
    </source>
</evidence>
<dbReference type="PANTHER" id="PTHR43740:SF2">
    <property type="entry name" value="LEUCINE--TRNA LIGASE, MITOCHONDRIAL"/>
    <property type="match status" value="1"/>
</dbReference>
<keyword evidence="5" id="KW-0067">ATP-binding</keyword>
<dbReference type="FunFam" id="1.10.730.10:FF:000002">
    <property type="entry name" value="Leucine--tRNA ligase"/>
    <property type="match status" value="1"/>
</dbReference>
<dbReference type="SUPFAM" id="SSF52374">
    <property type="entry name" value="Nucleotidylyl transferase"/>
    <property type="match status" value="1"/>
</dbReference>
<dbReference type="GO" id="GO:0006429">
    <property type="term" value="P:leucyl-tRNA aminoacylation"/>
    <property type="evidence" value="ECO:0007669"/>
    <property type="project" value="InterPro"/>
</dbReference>
<evidence type="ECO:0000256" key="5">
    <source>
        <dbReference type="ARBA" id="ARBA00022840"/>
    </source>
</evidence>
<dbReference type="InterPro" id="IPR009080">
    <property type="entry name" value="tRNAsynth_Ia_anticodon-bd"/>
</dbReference>
<dbReference type="GO" id="GO:0005829">
    <property type="term" value="C:cytosol"/>
    <property type="evidence" value="ECO:0007669"/>
    <property type="project" value="TreeGrafter"/>
</dbReference>
<reference evidence="9" key="1">
    <citation type="submission" date="2020-07" db="EMBL/GenBank/DDBJ databases">
        <title>Multicomponent nature underlies the extraordinary mechanical properties of spider dragline silk.</title>
        <authorList>
            <person name="Kono N."/>
            <person name="Nakamura H."/>
            <person name="Mori M."/>
            <person name="Yoshida Y."/>
            <person name="Ohtoshi R."/>
            <person name="Malay A.D."/>
            <person name="Moran D.A.P."/>
            <person name="Tomita M."/>
            <person name="Numata K."/>
            <person name="Arakawa K."/>
        </authorList>
    </citation>
    <scope>NUCLEOTIDE SEQUENCE</scope>
</reference>
<protein>
    <recommendedName>
        <fullName evidence="2">leucine--tRNA ligase</fullName>
        <ecNumber evidence="2">6.1.1.4</ecNumber>
    </recommendedName>
</protein>
<comment type="caution">
    <text evidence="9">The sequence shown here is derived from an EMBL/GenBank/DDBJ whole genome shotgun (WGS) entry which is preliminary data.</text>
</comment>
<organism evidence="9 10">
    <name type="scientific">Trichonephila clavata</name>
    <name type="common">Joro spider</name>
    <name type="synonym">Nephila clavata</name>
    <dbReference type="NCBI Taxonomy" id="2740835"/>
    <lineage>
        <taxon>Eukaryota</taxon>
        <taxon>Metazoa</taxon>
        <taxon>Ecdysozoa</taxon>
        <taxon>Arthropoda</taxon>
        <taxon>Chelicerata</taxon>
        <taxon>Arachnida</taxon>
        <taxon>Araneae</taxon>
        <taxon>Araneomorphae</taxon>
        <taxon>Entelegynae</taxon>
        <taxon>Araneoidea</taxon>
        <taxon>Nephilidae</taxon>
        <taxon>Trichonephila</taxon>
    </lineage>
</organism>
<dbReference type="OrthoDB" id="8300623at2759"/>
<dbReference type="Gene3D" id="1.10.730.10">
    <property type="entry name" value="Isoleucyl-tRNA Synthetase, Domain 1"/>
    <property type="match status" value="2"/>
</dbReference>
<dbReference type="InterPro" id="IPR002300">
    <property type="entry name" value="aa-tRNA-synth_Ia"/>
</dbReference>
<keyword evidence="6" id="KW-0648">Protein biosynthesis</keyword>
<evidence type="ECO:0000256" key="2">
    <source>
        <dbReference type="ARBA" id="ARBA00013164"/>
    </source>
</evidence>
<gene>
    <name evidence="9" type="primary">leuS</name>
    <name evidence="9" type="ORF">TNCT_503481</name>
</gene>
<dbReference type="EMBL" id="BMAO01006561">
    <property type="protein sequence ID" value="GFR09659.1"/>
    <property type="molecule type" value="Genomic_DNA"/>
</dbReference>
<evidence type="ECO:0000313" key="10">
    <source>
        <dbReference type="Proteomes" id="UP000887116"/>
    </source>
</evidence>
<evidence type="ECO:0000256" key="1">
    <source>
        <dbReference type="ARBA" id="ARBA00005594"/>
    </source>
</evidence>
<keyword evidence="10" id="KW-1185">Reference proteome</keyword>
<evidence type="ECO:0000256" key="7">
    <source>
        <dbReference type="ARBA" id="ARBA00023146"/>
    </source>
</evidence>
<keyword evidence="3 9" id="KW-0436">Ligase</keyword>
<accession>A0A8X6GTP3</accession>
<dbReference type="EC" id="6.1.1.4" evidence="2"/>
<dbReference type="AlphaFoldDB" id="A0A8X6GTP3"/>
<dbReference type="InterPro" id="IPR002302">
    <property type="entry name" value="Leu-tRNA-ligase"/>
</dbReference>
<sequence length="146" mass="16308">MSKSKKNTVDPNFIIEKYGADTARLFVLSDTPPEKDMEWCDDGVEGCSRYVNKLWRYGHAVETSESLWQGIGGQPWPKADESLLVDDTVTIAVQINGKLRTTIKVAINLPQEELKKIAIDSVSSKIDQSKVRTVYAVPNKIVNIVI</sequence>
<name>A0A8X6GTP3_TRICU</name>
<proteinExistence type="inferred from homology"/>